<evidence type="ECO:0000313" key="1">
    <source>
        <dbReference type="Ensembl" id="ENSAPLP00020018321.1"/>
    </source>
</evidence>
<dbReference type="Ensembl" id="ENSAPLT00020019807.1">
    <property type="protein sequence ID" value="ENSAPLP00020018321.1"/>
    <property type="gene ID" value="ENSAPLG00020013059.1"/>
</dbReference>
<proteinExistence type="predicted"/>
<dbReference type="Proteomes" id="UP000694400">
    <property type="component" value="Chromosome 16"/>
</dbReference>
<accession>A0A8B9TA99</accession>
<name>A0A8B9TA99_ANAPL</name>
<organism evidence="1 2">
    <name type="scientific">Anas platyrhynchos</name>
    <name type="common">Mallard</name>
    <name type="synonym">Anas boschas</name>
    <dbReference type="NCBI Taxonomy" id="8839"/>
    <lineage>
        <taxon>Eukaryota</taxon>
        <taxon>Metazoa</taxon>
        <taxon>Chordata</taxon>
        <taxon>Craniata</taxon>
        <taxon>Vertebrata</taxon>
        <taxon>Euteleostomi</taxon>
        <taxon>Archelosauria</taxon>
        <taxon>Archosauria</taxon>
        <taxon>Dinosauria</taxon>
        <taxon>Saurischia</taxon>
        <taxon>Theropoda</taxon>
        <taxon>Coelurosauria</taxon>
        <taxon>Aves</taxon>
        <taxon>Neognathae</taxon>
        <taxon>Galloanserae</taxon>
        <taxon>Anseriformes</taxon>
        <taxon>Anatidae</taxon>
        <taxon>Anatinae</taxon>
        <taxon>Anas</taxon>
    </lineage>
</organism>
<dbReference type="AlphaFoldDB" id="A0A8B9TA99"/>
<reference evidence="1" key="3">
    <citation type="submission" date="2025-09" db="UniProtKB">
        <authorList>
            <consortium name="Ensembl"/>
        </authorList>
    </citation>
    <scope>IDENTIFICATION</scope>
</reference>
<evidence type="ECO:0000313" key="2">
    <source>
        <dbReference type="Proteomes" id="UP000694400"/>
    </source>
</evidence>
<reference evidence="1" key="2">
    <citation type="submission" date="2025-08" db="UniProtKB">
        <authorList>
            <consortium name="Ensembl"/>
        </authorList>
    </citation>
    <scope>IDENTIFICATION</scope>
</reference>
<sequence>LLLRTRLLHISEAPGAFFWSNKTSKRALPIPLPFSLGVETKQILPDSPISLVTLGLSCCGSTQGPYRGLLVSPSWCLPPLQQLPWVSCSILQQNPAALQHSQPCVLVLIPRAAHFKVLVCIKPAPRSPTCSHHGVETRYGANSTHLCL</sequence>
<reference evidence="1" key="1">
    <citation type="submission" date="2019-08" db="EMBL/GenBank/DDBJ databases">
        <title>Three high-quality genomes provides insights into domestication of ducks.</title>
        <authorList>
            <person name="Hou Z.C."/>
            <person name="Zhu F."/>
            <person name="Yin Z.T."/>
            <person name="Zhang F."/>
        </authorList>
    </citation>
    <scope>NUCLEOTIDE SEQUENCE [LARGE SCALE GENOMIC DNA]</scope>
</reference>
<protein>
    <submittedName>
        <fullName evidence="1">Uncharacterized protein</fullName>
    </submittedName>
</protein>